<keyword evidence="10" id="KW-1185">Reference proteome</keyword>
<feature type="domain" description="Myb-like" evidence="7">
    <location>
        <begin position="88"/>
        <end position="140"/>
    </location>
</feature>
<protein>
    <submittedName>
        <fullName evidence="9">Uncharacterized protein</fullName>
    </submittedName>
</protein>
<dbReference type="SUPFAM" id="SSF46689">
    <property type="entry name" value="Homeodomain-like"/>
    <property type="match status" value="1"/>
</dbReference>
<dbReference type="Gene3D" id="1.10.10.60">
    <property type="entry name" value="Homeodomain-like"/>
    <property type="match status" value="1"/>
</dbReference>
<dbReference type="Pfam" id="PF00249">
    <property type="entry name" value="Myb_DNA-binding"/>
    <property type="match status" value="1"/>
</dbReference>
<dbReference type="GO" id="GO:0009739">
    <property type="term" value="P:response to gibberellin"/>
    <property type="evidence" value="ECO:0007669"/>
    <property type="project" value="TreeGrafter"/>
</dbReference>
<dbReference type="PROSITE" id="PS51294">
    <property type="entry name" value="HTH_MYB"/>
    <property type="match status" value="1"/>
</dbReference>
<dbReference type="GO" id="GO:0006355">
    <property type="term" value="P:regulation of DNA-templated transcription"/>
    <property type="evidence" value="ECO:0007669"/>
    <property type="project" value="UniProtKB-ARBA"/>
</dbReference>
<evidence type="ECO:0000259" key="7">
    <source>
        <dbReference type="PROSITE" id="PS50090"/>
    </source>
</evidence>
<dbReference type="Proteomes" id="UP001372338">
    <property type="component" value="Unassembled WGS sequence"/>
</dbReference>
<proteinExistence type="predicted"/>
<dbReference type="AlphaFoldDB" id="A0AAN9HXQ7"/>
<feature type="region of interest" description="Disordered" evidence="6">
    <location>
        <begin position="71"/>
        <end position="94"/>
    </location>
</feature>
<dbReference type="GO" id="GO:0003677">
    <property type="term" value="F:DNA binding"/>
    <property type="evidence" value="ECO:0007669"/>
    <property type="project" value="UniProtKB-KW"/>
</dbReference>
<evidence type="ECO:0000256" key="2">
    <source>
        <dbReference type="ARBA" id="ARBA00023015"/>
    </source>
</evidence>
<keyword evidence="2" id="KW-0805">Transcription regulation</keyword>
<gene>
    <name evidence="9" type="ORF">RIF29_32482</name>
</gene>
<keyword evidence="3" id="KW-0238">DNA-binding</keyword>
<evidence type="ECO:0000256" key="5">
    <source>
        <dbReference type="ARBA" id="ARBA00023242"/>
    </source>
</evidence>
<dbReference type="GO" id="GO:0005634">
    <property type="term" value="C:nucleus"/>
    <property type="evidence" value="ECO:0007669"/>
    <property type="project" value="UniProtKB-SubCell"/>
</dbReference>
<dbReference type="InterPro" id="IPR006447">
    <property type="entry name" value="Myb_dom_plants"/>
</dbReference>
<evidence type="ECO:0000256" key="4">
    <source>
        <dbReference type="ARBA" id="ARBA00023163"/>
    </source>
</evidence>
<dbReference type="PROSITE" id="PS50090">
    <property type="entry name" value="MYB_LIKE"/>
    <property type="match status" value="1"/>
</dbReference>
<dbReference type="CDD" id="cd00167">
    <property type="entry name" value="SANT"/>
    <property type="match status" value="1"/>
</dbReference>
<dbReference type="NCBIfam" id="TIGR01557">
    <property type="entry name" value="myb_SHAQKYF"/>
    <property type="match status" value="1"/>
</dbReference>
<keyword evidence="4" id="KW-0804">Transcription</keyword>
<dbReference type="InterPro" id="IPR001005">
    <property type="entry name" value="SANT/Myb"/>
</dbReference>
<evidence type="ECO:0000256" key="1">
    <source>
        <dbReference type="ARBA" id="ARBA00004123"/>
    </source>
</evidence>
<accession>A0AAN9HXQ7</accession>
<dbReference type="InterPro" id="IPR052245">
    <property type="entry name" value="Plant_Stress_Dev_TF"/>
</dbReference>
<keyword evidence="5" id="KW-0539">Nucleus</keyword>
<evidence type="ECO:0000256" key="3">
    <source>
        <dbReference type="ARBA" id="ARBA00023125"/>
    </source>
</evidence>
<comment type="subcellular location">
    <subcellularLocation>
        <location evidence="1">Nucleus</location>
    </subcellularLocation>
</comment>
<comment type="caution">
    <text evidence="9">The sequence shown here is derived from an EMBL/GenBank/DDBJ whole genome shotgun (WGS) entry which is preliminary data.</text>
</comment>
<evidence type="ECO:0000313" key="10">
    <source>
        <dbReference type="Proteomes" id="UP001372338"/>
    </source>
</evidence>
<evidence type="ECO:0000313" key="9">
    <source>
        <dbReference type="EMBL" id="KAK7258067.1"/>
    </source>
</evidence>
<feature type="compositionally biased region" description="Polar residues" evidence="6">
    <location>
        <begin position="325"/>
        <end position="336"/>
    </location>
</feature>
<dbReference type="GO" id="GO:0009751">
    <property type="term" value="P:response to salicylic acid"/>
    <property type="evidence" value="ECO:0007669"/>
    <property type="project" value="TreeGrafter"/>
</dbReference>
<sequence>MNMNPCSCVLPLRHEIMMVKDLVTNLRNADGGLKQSFVNFPNDHYSQQQPLPQPPIVPLLHHDGRTVGGIATSSSPSLPRMPQPLPPPPKPKRKPWTIIEHKLFLEGIAKYGKGEWRKISRNILPSRTPSQIASHAQKYFDRQTMPASKKKRKSIHDMTLSSPPLVLPPDWDFDTHHQQQEEQHQQQGLQHDWDVIPWDVATEQQQEEQQQGLQLKLIPSEWDVATHQQQHQMQAQPVTNLNPSTSSDMPQQQMDACGSGLSDINKEEESKLMDYLNSMPLLLEDIQLENIPPNDHLGDNQHSLLHSNSPLTTTTPTINNNTLPQQQMEDSLSPSPNWDLFNDADFPNMADFDSDNDDLSNFFDFIFPLLLHHSNNPPNQTITKTISFILLFFYSFIFDGMM</sequence>
<feature type="region of interest" description="Disordered" evidence="6">
    <location>
        <begin position="293"/>
        <end position="336"/>
    </location>
</feature>
<dbReference type="SMART" id="SM00717">
    <property type="entry name" value="SANT"/>
    <property type="match status" value="1"/>
</dbReference>
<feature type="compositionally biased region" description="Low complexity" evidence="6">
    <location>
        <begin position="303"/>
        <end position="324"/>
    </location>
</feature>
<feature type="domain" description="HTH myb-type" evidence="8">
    <location>
        <begin position="92"/>
        <end position="144"/>
    </location>
</feature>
<dbReference type="InterPro" id="IPR009057">
    <property type="entry name" value="Homeodomain-like_sf"/>
</dbReference>
<evidence type="ECO:0000256" key="6">
    <source>
        <dbReference type="SAM" id="MobiDB-lite"/>
    </source>
</evidence>
<dbReference type="EMBL" id="JAYWIO010000006">
    <property type="protein sequence ID" value="KAK7258067.1"/>
    <property type="molecule type" value="Genomic_DNA"/>
</dbReference>
<dbReference type="PANTHER" id="PTHR44191">
    <property type="entry name" value="TRANSCRIPTION FACTOR KUA1"/>
    <property type="match status" value="1"/>
</dbReference>
<dbReference type="PANTHER" id="PTHR44191:SF36">
    <property type="entry name" value="HOMEODOMAIN-LIKE SUPERFAMILY PROTEIN"/>
    <property type="match status" value="1"/>
</dbReference>
<name>A0AAN9HXQ7_CROPI</name>
<dbReference type="InterPro" id="IPR017930">
    <property type="entry name" value="Myb_dom"/>
</dbReference>
<reference evidence="9 10" key="1">
    <citation type="submission" date="2024-01" db="EMBL/GenBank/DDBJ databases">
        <title>The genomes of 5 underutilized Papilionoideae crops provide insights into root nodulation and disease resistanc.</title>
        <authorList>
            <person name="Yuan L."/>
        </authorList>
    </citation>
    <scope>NUCLEOTIDE SEQUENCE [LARGE SCALE GENOMIC DNA]</scope>
    <source>
        <strain evidence="9">ZHUSHIDOU_FW_LH</strain>
        <tissue evidence="9">Leaf</tissue>
    </source>
</reference>
<organism evidence="9 10">
    <name type="scientific">Crotalaria pallida</name>
    <name type="common">Smooth rattlebox</name>
    <name type="synonym">Crotalaria striata</name>
    <dbReference type="NCBI Taxonomy" id="3830"/>
    <lineage>
        <taxon>Eukaryota</taxon>
        <taxon>Viridiplantae</taxon>
        <taxon>Streptophyta</taxon>
        <taxon>Embryophyta</taxon>
        <taxon>Tracheophyta</taxon>
        <taxon>Spermatophyta</taxon>
        <taxon>Magnoliopsida</taxon>
        <taxon>eudicotyledons</taxon>
        <taxon>Gunneridae</taxon>
        <taxon>Pentapetalae</taxon>
        <taxon>rosids</taxon>
        <taxon>fabids</taxon>
        <taxon>Fabales</taxon>
        <taxon>Fabaceae</taxon>
        <taxon>Papilionoideae</taxon>
        <taxon>50 kb inversion clade</taxon>
        <taxon>genistoids sensu lato</taxon>
        <taxon>core genistoids</taxon>
        <taxon>Crotalarieae</taxon>
        <taxon>Crotalaria</taxon>
    </lineage>
</organism>
<feature type="compositionally biased region" description="Pro residues" evidence="6">
    <location>
        <begin position="79"/>
        <end position="89"/>
    </location>
</feature>
<evidence type="ECO:0000259" key="8">
    <source>
        <dbReference type="PROSITE" id="PS51294"/>
    </source>
</evidence>